<dbReference type="EMBL" id="JBHTBQ010000014">
    <property type="protein sequence ID" value="MFC7420185.1"/>
    <property type="molecule type" value="Genomic_DNA"/>
</dbReference>
<organism evidence="1 2">
    <name type="scientific">Iodobacter arcticus</name>
    <dbReference type="NCBI Taxonomy" id="590593"/>
    <lineage>
        <taxon>Bacteria</taxon>
        <taxon>Pseudomonadati</taxon>
        <taxon>Pseudomonadota</taxon>
        <taxon>Betaproteobacteria</taxon>
        <taxon>Neisseriales</taxon>
        <taxon>Chitinibacteraceae</taxon>
        <taxon>Iodobacter</taxon>
    </lineage>
</organism>
<proteinExistence type="predicted"/>
<dbReference type="SUPFAM" id="SSF143410">
    <property type="entry name" value="DOPA-like"/>
    <property type="match status" value="1"/>
</dbReference>
<dbReference type="PANTHER" id="PTHR36423">
    <property type="entry name" value="AFR070WP"/>
    <property type="match status" value="1"/>
</dbReference>
<gene>
    <name evidence="1" type="ORF">ACFQNF_09840</name>
</gene>
<dbReference type="PANTHER" id="PTHR36423:SF2">
    <property type="entry name" value="AFR070WP"/>
    <property type="match status" value="1"/>
</dbReference>
<dbReference type="InterPro" id="IPR014980">
    <property type="entry name" value="DOPA_dioxygen"/>
</dbReference>
<dbReference type="RefSeq" id="WP_380187813.1">
    <property type="nucleotide sequence ID" value="NZ_JBHTBQ010000014.1"/>
</dbReference>
<reference evidence="2" key="1">
    <citation type="journal article" date="2019" name="Int. J. Syst. Evol. Microbiol.">
        <title>The Global Catalogue of Microorganisms (GCM) 10K type strain sequencing project: providing services to taxonomists for standard genome sequencing and annotation.</title>
        <authorList>
            <consortium name="The Broad Institute Genomics Platform"/>
            <consortium name="The Broad Institute Genome Sequencing Center for Infectious Disease"/>
            <person name="Wu L."/>
            <person name="Ma J."/>
        </authorList>
    </citation>
    <scope>NUCLEOTIDE SEQUENCE [LARGE SCALE GENOMIC DNA]</scope>
    <source>
        <strain evidence="2">CCUG 62945</strain>
    </source>
</reference>
<name>A0ABW2QZ20_9NEIS</name>
<dbReference type="Proteomes" id="UP001596473">
    <property type="component" value="Unassembled WGS sequence"/>
</dbReference>
<evidence type="ECO:0000313" key="2">
    <source>
        <dbReference type="Proteomes" id="UP001596473"/>
    </source>
</evidence>
<protein>
    <submittedName>
        <fullName evidence="1">DOPA 4,5-dioxygenase family protein</fullName>
    </submittedName>
</protein>
<dbReference type="PIRSF" id="PIRSF028139">
    <property type="entry name" value="DOPA-diox_rel_Mll2280"/>
    <property type="match status" value="1"/>
</dbReference>
<sequence length="112" mass="12638">MSVIYHAHVYFLPEQISAAETLHSILSKILPANCWMGELIHREVGPHTRPMFEINFDESLLSEVRTLLEAQRGELSILIHPELSDDVEAHTNGASWLGEELALKIHTLSRGE</sequence>
<keyword evidence="2" id="KW-1185">Reference proteome</keyword>
<evidence type="ECO:0000313" key="1">
    <source>
        <dbReference type="EMBL" id="MFC7420185.1"/>
    </source>
</evidence>
<dbReference type="InterPro" id="IPR023389">
    <property type="entry name" value="DOPA-like_sf"/>
</dbReference>
<dbReference type="Gene3D" id="3.30.70.1240">
    <property type="entry name" value="DOPA-like domains"/>
    <property type="match status" value="1"/>
</dbReference>
<dbReference type="Pfam" id="PF08883">
    <property type="entry name" value="DOPA_dioxygen"/>
    <property type="match status" value="1"/>
</dbReference>
<comment type="caution">
    <text evidence="1">The sequence shown here is derived from an EMBL/GenBank/DDBJ whole genome shotgun (WGS) entry which is preliminary data.</text>
</comment>
<accession>A0ABW2QZ20</accession>